<dbReference type="Gene3D" id="3.40.190.10">
    <property type="entry name" value="Periplasmic binding protein-like II"/>
    <property type="match status" value="1"/>
</dbReference>
<dbReference type="Pfam" id="PF00496">
    <property type="entry name" value="SBP_bac_5"/>
    <property type="match status" value="1"/>
</dbReference>
<evidence type="ECO:0000256" key="4">
    <source>
        <dbReference type="ARBA" id="ARBA00022729"/>
    </source>
</evidence>
<reference evidence="7" key="1">
    <citation type="submission" date="2020-12" db="EMBL/GenBank/DDBJ databases">
        <title>Bacterial taxonomy.</title>
        <authorList>
            <person name="Pan X."/>
        </authorList>
    </citation>
    <scope>NUCLEOTIDE SEQUENCE</scope>
    <source>
        <strain evidence="7">B2012</strain>
    </source>
</reference>
<feature type="signal peptide" evidence="5">
    <location>
        <begin position="1"/>
        <end position="21"/>
    </location>
</feature>
<evidence type="ECO:0000256" key="2">
    <source>
        <dbReference type="ARBA" id="ARBA00005695"/>
    </source>
</evidence>
<dbReference type="InterPro" id="IPR039424">
    <property type="entry name" value="SBP_5"/>
</dbReference>
<dbReference type="PANTHER" id="PTHR30290:SF9">
    <property type="entry name" value="OLIGOPEPTIDE-BINDING PROTEIN APPA"/>
    <property type="match status" value="1"/>
</dbReference>
<dbReference type="AlphaFoldDB" id="A0A934IV17"/>
<name>A0A934IV17_9HYPH</name>
<protein>
    <submittedName>
        <fullName evidence="7">ABC transporter substrate-binding protein</fullName>
    </submittedName>
</protein>
<comment type="caution">
    <text evidence="7">The sequence shown here is derived from an EMBL/GenBank/DDBJ whole genome shotgun (WGS) entry which is preliminary data.</text>
</comment>
<dbReference type="GO" id="GO:0043190">
    <property type="term" value="C:ATP-binding cassette (ABC) transporter complex"/>
    <property type="evidence" value="ECO:0007669"/>
    <property type="project" value="InterPro"/>
</dbReference>
<feature type="domain" description="Solute-binding protein family 5" evidence="6">
    <location>
        <begin position="63"/>
        <end position="421"/>
    </location>
</feature>
<dbReference type="CDD" id="cd08498">
    <property type="entry name" value="PBP2_NikA_DppA_OppA_like_2"/>
    <property type="match status" value="1"/>
</dbReference>
<dbReference type="GO" id="GO:0015833">
    <property type="term" value="P:peptide transport"/>
    <property type="evidence" value="ECO:0007669"/>
    <property type="project" value="TreeGrafter"/>
</dbReference>
<organism evidence="7 8">
    <name type="scientific">Acuticoccus mangrovi</name>
    <dbReference type="NCBI Taxonomy" id="2796142"/>
    <lineage>
        <taxon>Bacteria</taxon>
        <taxon>Pseudomonadati</taxon>
        <taxon>Pseudomonadota</taxon>
        <taxon>Alphaproteobacteria</taxon>
        <taxon>Hyphomicrobiales</taxon>
        <taxon>Amorphaceae</taxon>
        <taxon>Acuticoccus</taxon>
    </lineage>
</organism>
<dbReference type="InterPro" id="IPR030678">
    <property type="entry name" value="Peptide/Ni-bd"/>
</dbReference>
<dbReference type="PANTHER" id="PTHR30290">
    <property type="entry name" value="PERIPLASMIC BINDING COMPONENT OF ABC TRANSPORTER"/>
    <property type="match status" value="1"/>
</dbReference>
<evidence type="ECO:0000313" key="8">
    <source>
        <dbReference type="Proteomes" id="UP000609531"/>
    </source>
</evidence>
<sequence length="524" mass="56690">MKKLLASVFVAAVMIATPALATDLTIGVRTEIQMDPHFAWTDANVAYYDHIYGGLTKKDRQLKVHPGLAESWSNDSPTKWRFVLRDGVTFQDGSPLTADDVVASFDRVKTIKAGSPFTGAIPGVVSVEAEDEHTVIITTSSPQPLLASNVSAIEIIPAEIAESATTEDFNSGKAAIGTGPYKVVEYQAGDHLLLERNDDYWGEKAKWDHVTFRFLPNDPARLAALLGGDVDLIDYVQPQLVDRIKNDPGFKIVTTPSLRVMALTVDSGRDQSPQVTDKAGNPIENPMKDVRVRRAMSMAIDRKAISDRVMNGLAAPAGQLAPDFLAGYNDSVEVPEVDLAAAKALLAEAGYPDGFALTINCTNDRYLNDAQVCQALGQMLSRLGLKIDVQTMPASIFFPKVNLSQPGGPQFSALLTGWSDTRGEALVLQSTLHTHDDARGLGAYNRGNYSNPELDKVLDATLSELDAEKRHALLAEAMKIAMDDVAAIPLYYQSVIVAERDGISYEPWPTEATMADSASLTAAQ</sequence>
<evidence type="ECO:0000256" key="3">
    <source>
        <dbReference type="ARBA" id="ARBA00022448"/>
    </source>
</evidence>
<dbReference type="GO" id="GO:0030288">
    <property type="term" value="C:outer membrane-bounded periplasmic space"/>
    <property type="evidence" value="ECO:0007669"/>
    <property type="project" value="UniProtKB-ARBA"/>
</dbReference>
<dbReference type="RefSeq" id="WP_198884451.1">
    <property type="nucleotide sequence ID" value="NZ_JAEKJA010000031.1"/>
</dbReference>
<dbReference type="PIRSF" id="PIRSF002741">
    <property type="entry name" value="MppA"/>
    <property type="match status" value="1"/>
</dbReference>
<evidence type="ECO:0000313" key="7">
    <source>
        <dbReference type="EMBL" id="MBJ3778545.1"/>
    </source>
</evidence>
<dbReference type="Proteomes" id="UP000609531">
    <property type="component" value="Unassembled WGS sequence"/>
</dbReference>
<evidence type="ECO:0000256" key="1">
    <source>
        <dbReference type="ARBA" id="ARBA00004418"/>
    </source>
</evidence>
<dbReference type="InterPro" id="IPR000914">
    <property type="entry name" value="SBP_5_dom"/>
</dbReference>
<dbReference type="SUPFAM" id="SSF53850">
    <property type="entry name" value="Periplasmic binding protein-like II"/>
    <property type="match status" value="1"/>
</dbReference>
<dbReference type="Gene3D" id="3.10.105.10">
    <property type="entry name" value="Dipeptide-binding Protein, Domain 3"/>
    <property type="match status" value="1"/>
</dbReference>
<evidence type="ECO:0000256" key="5">
    <source>
        <dbReference type="SAM" id="SignalP"/>
    </source>
</evidence>
<keyword evidence="8" id="KW-1185">Reference proteome</keyword>
<gene>
    <name evidence="7" type="ORF">JCR33_22785</name>
</gene>
<comment type="subcellular location">
    <subcellularLocation>
        <location evidence="1">Periplasm</location>
    </subcellularLocation>
</comment>
<dbReference type="GO" id="GO:1904680">
    <property type="term" value="F:peptide transmembrane transporter activity"/>
    <property type="evidence" value="ECO:0007669"/>
    <property type="project" value="TreeGrafter"/>
</dbReference>
<accession>A0A934IV17</accession>
<keyword evidence="4 5" id="KW-0732">Signal</keyword>
<dbReference type="EMBL" id="JAEKJA010000031">
    <property type="protein sequence ID" value="MBJ3778545.1"/>
    <property type="molecule type" value="Genomic_DNA"/>
</dbReference>
<feature type="chain" id="PRO_5037966817" evidence="5">
    <location>
        <begin position="22"/>
        <end position="524"/>
    </location>
</feature>
<keyword evidence="3" id="KW-0813">Transport</keyword>
<evidence type="ECO:0000259" key="6">
    <source>
        <dbReference type="Pfam" id="PF00496"/>
    </source>
</evidence>
<comment type="similarity">
    <text evidence="2">Belongs to the bacterial solute-binding protein 5 family.</text>
</comment>
<proteinExistence type="inferred from homology"/>
<dbReference type="Gene3D" id="3.90.76.10">
    <property type="entry name" value="Dipeptide-binding Protein, Domain 1"/>
    <property type="match status" value="1"/>
</dbReference>